<evidence type="ECO:0000313" key="2">
    <source>
        <dbReference type="Proteomes" id="UP000054359"/>
    </source>
</evidence>
<accession>A0A087URT4</accession>
<feature type="non-terminal residue" evidence="1">
    <location>
        <position position="1"/>
    </location>
</feature>
<protein>
    <submittedName>
        <fullName evidence="1">Uncharacterized protein</fullName>
    </submittedName>
</protein>
<name>A0A087URT4_STEMI</name>
<reference evidence="1 2" key="1">
    <citation type="submission" date="2013-11" db="EMBL/GenBank/DDBJ databases">
        <title>Genome sequencing of Stegodyphus mimosarum.</title>
        <authorList>
            <person name="Bechsgaard J."/>
        </authorList>
    </citation>
    <scope>NUCLEOTIDE SEQUENCE [LARGE SCALE GENOMIC DNA]</scope>
</reference>
<feature type="non-terminal residue" evidence="1">
    <location>
        <position position="56"/>
    </location>
</feature>
<dbReference type="Proteomes" id="UP000054359">
    <property type="component" value="Unassembled WGS sequence"/>
</dbReference>
<evidence type="ECO:0000313" key="1">
    <source>
        <dbReference type="EMBL" id="KFM80073.1"/>
    </source>
</evidence>
<dbReference type="EMBL" id="KK121261">
    <property type="protein sequence ID" value="KFM80073.1"/>
    <property type="molecule type" value="Genomic_DNA"/>
</dbReference>
<gene>
    <name evidence="1" type="ORF">X975_20067</name>
</gene>
<keyword evidence="2" id="KW-1185">Reference proteome</keyword>
<dbReference type="AlphaFoldDB" id="A0A087URT4"/>
<sequence>NEAFSSTLTLPFATLLHRLHSLASNAIAQNIRSFISLLCSLGNSQFSKSYHSFIRA</sequence>
<organism evidence="1 2">
    <name type="scientific">Stegodyphus mimosarum</name>
    <name type="common">African social velvet spider</name>
    <dbReference type="NCBI Taxonomy" id="407821"/>
    <lineage>
        <taxon>Eukaryota</taxon>
        <taxon>Metazoa</taxon>
        <taxon>Ecdysozoa</taxon>
        <taxon>Arthropoda</taxon>
        <taxon>Chelicerata</taxon>
        <taxon>Arachnida</taxon>
        <taxon>Araneae</taxon>
        <taxon>Araneomorphae</taxon>
        <taxon>Entelegynae</taxon>
        <taxon>Eresoidea</taxon>
        <taxon>Eresidae</taxon>
        <taxon>Stegodyphus</taxon>
    </lineage>
</organism>
<proteinExistence type="predicted"/>